<evidence type="ECO:0008006" key="4">
    <source>
        <dbReference type="Google" id="ProtNLM"/>
    </source>
</evidence>
<organism evidence="2 3">
    <name type="scientific">Podila minutissima</name>
    <dbReference type="NCBI Taxonomy" id="64525"/>
    <lineage>
        <taxon>Eukaryota</taxon>
        <taxon>Fungi</taxon>
        <taxon>Fungi incertae sedis</taxon>
        <taxon>Mucoromycota</taxon>
        <taxon>Mortierellomycotina</taxon>
        <taxon>Mortierellomycetes</taxon>
        <taxon>Mortierellales</taxon>
        <taxon>Mortierellaceae</taxon>
        <taxon>Podila</taxon>
    </lineage>
</organism>
<feature type="transmembrane region" description="Helical" evidence="1">
    <location>
        <begin position="437"/>
        <end position="461"/>
    </location>
</feature>
<dbReference type="EMBL" id="JAAAUY010000496">
    <property type="protein sequence ID" value="KAF9329205.1"/>
    <property type="molecule type" value="Genomic_DNA"/>
</dbReference>
<feature type="transmembrane region" description="Helical" evidence="1">
    <location>
        <begin position="372"/>
        <end position="392"/>
    </location>
</feature>
<gene>
    <name evidence="2" type="ORF">BG006_007683</name>
</gene>
<evidence type="ECO:0000313" key="2">
    <source>
        <dbReference type="EMBL" id="KAF9329205.1"/>
    </source>
</evidence>
<dbReference type="Proteomes" id="UP000696485">
    <property type="component" value="Unassembled WGS sequence"/>
</dbReference>
<feature type="transmembrane region" description="Helical" evidence="1">
    <location>
        <begin position="268"/>
        <end position="293"/>
    </location>
</feature>
<dbReference type="InterPro" id="IPR044851">
    <property type="entry name" value="Wax_synthase"/>
</dbReference>
<feature type="transmembrane region" description="Helical" evidence="1">
    <location>
        <begin position="75"/>
        <end position="93"/>
    </location>
</feature>
<feature type="transmembrane region" description="Helical" evidence="1">
    <location>
        <begin position="398"/>
        <end position="417"/>
    </location>
</feature>
<dbReference type="GO" id="GO:0006629">
    <property type="term" value="P:lipid metabolic process"/>
    <property type="evidence" value="ECO:0007669"/>
    <property type="project" value="InterPro"/>
</dbReference>
<accession>A0A9P5SJI5</accession>
<evidence type="ECO:0000313" key="3">
    <source>
        <dbReference type="Proteomes" id="UP000696485"/>
    </source>
</evidence>
<keyword evidence="1" id="KW-0472">Membrane</keyword>
<keyword evidence="1" id="KW-0812">Transmembrane</keyword>
<sequence>MNVVDRLFPSDIVHAALHSLSDTTLAQHIDTFGNGTSYRGHHLLWTWSSQTKLFSLVTTKPASSWLPPHITITNSQFLGIFFFCLVSLYVMLVSPYPRTCRSKQLIALPLLLTILLLPLLFTCPYRLIHMALAVTAIATSTRFFDLYYVQPWTRVSSRYYLRSLRDIASRSKKSDGSMEKIKAVIESKDENCQQEPLMWDMHRFKIELWSPVRIVSFKESIPNTDTRNKRLWTFSQLFGYCLVYSLILDMVLFQLSKFSVADVQNLPLFQYGLFVAGGGAFIVYFILSVFYTITSVWSYAAGRLADPYEWTMLEHYLPCFAVSPADFWNNWQTLFRYIWVDLGHLPVQRWSRQHLTPERVGVPVARLAQECLPLMSVFILSGILHAYTVVAIWREPVWSQIVYFGIQGVAVILTKALERSLPGRYVRHYYANGPAIVGWSLHLVGMLATLVFHVLTIPFFMDPYLKNGMWLEVKERSVLWWMRPLFKRQLWVTGQKPGSKCLENGEYLGPDTFLRNL</sequence>
<dbReference type="GO" id="GO:0008374">
    <property type="term" value="F:O-acyltransferase activity"/>
    <property type="evidence" value="ECO:0007669"/>
    <property type="project" value="InterPro"/>
</dbReference>
<reference evidence="2" key="1">
    <citation type="journal article" date="2020" name="Fungal Divers.">
        <title>Resolving the Mortierellaceae phylogeny through synthesis of multi-gene phylogenetics and phylogenomics.</title>
        <authorList>
            <person name="Vandepol N."/>
            <person name="Liber J."/>
            <person name="Desiro A."/>
            <person name="Na H."/>
            <person name="Kennedy M."/>
            <person name="Barry K."/>
            <person name="Grigoriev I.V."/>
            <person name="Miller A.N."/>
            <person name="O'Donnell K."/>
            <person name="Stajich J.E."/>
            <person name="Bonito G."/>
        </authorList>
    </citation>
    <scope>NUCLEOTIDE SEQUENCE</scope>
    <source>
        <strain evidence="2">NVP1</strain>
    </source>
</reference>
<protein>
    <recommendedName>
        <fullName evidence="4">Wax synthase domain-containing protein</fullName>
    </recommendedName>
</protein>
<dbReference type="AlphaFoldDB" id="A0A9P5SJI5"/>
<proteinExistence type="predicted"/>
<keyword evidence="3" id="KW-1185">Reference proteome</keyword>
<name>A0A9P5SJI5_9FUNG</name>
<dbReference type="PANTHER" id="PTHR31595">
    <property type="entry name" value="LONG-CHAIN-ALCOHOL O-FATTY-ACYLTRANSFERASE 3-RELATED"/>
    <property type="match status" value="1"/>
</dbReference>
<keyword evidence="1" id="KW-1133">Transmembrane helix</keyword>
<feature type="transmembrane region" description="Helical" evidence="1">
    <location>
        <begin position="237"/>
        <end position="256"/>
    </location>
</feature>
<dbReference type="PANTHER" id="PTHR31595:SF57">
    <property type="entry name" value="OS04G0481900 PROTEIN"/>
    <property type="match status" value="1"/>
</dbReference>
<comment type="caution">
    <text evidence="2">The sequence shown here is derived from an EMBL/GenBank/DDBJ whole genome shotgun (WGS) entry which is preliminary data.</text>
</comment>
<feature type="transmembrane region" description="Helical" evidence="1">
    <location>
        <begin position="105"/>
        <end position="121"/>
    </location>
</feature>
<evidence type="ECO:0000256" key="1">
    <source>
        <dbReference type="SAM" id="Phobius"/>
    </source>
</evidence>
<feature type="transmembrane region" description="Helical" evidence="1">
    <location>
        <begin position="127"/>
        <end position="149"/>
    </location>
</feature>